<comment type="caution">
    <text evidence="1">The sequence shown here is derived from an EMBL/GenBank/DDBJ whole genome shotgun (WGS) entry which is preliminary data.</text>
</comment>
<dbReference type="Proteomes" id="UP000276133">
    <property type="component" value="Unassembled WGS sequence"/>
</dbReference>
<organism evidence="1 2">
    <name type="scientific">Brachionus plicatilis</name>
    <name type="common">Marine rotifer</name>
    <name type="synonym">Brachionus muelleri</name>
    <dbReference type="NCBI Taxonomy" id="10195"/>
    <lineage>
        <taxon>Eukaryota</taxon>
        <taxon>Metazoa</taxon>
        <taxon>Spiralia</taxon>
        <taxon>Gnathifera</taxon>
        <taxon>Rotifera</taxon>
        <taxon>Eurotatoria</taxon>
        <taxon>Monogononta</taxon>
        <taxon>Pseudotrocha</taxon>
        <taxon>Ploima</taxon>
        <taxon>Brachionidae</taxon>
        <taxon>Brachionus</taxon>
    </lineage>
</organism>
<evidence type="ECO:0000313" key="2">
    <source>
        <dbReference type="Proteomes" id="UP000276133"/>
    </source>
</evidence>
<sequence>MVCICGYKFCWNCLKSYSNHSQCQMVDEFLMFQEKWSNDVIKMYNFKFWILSSEFYKKLKPEIMTTLNIRNDNCQILVNQILDFSFEIVNKHKLILWIRIMNNTSKKNHRDIFEKILFSIPKIRKIIVRARVFLIYKQQLSLN</sequence>
<name>A0A3M7QEU0_BRAPC</name>
<evidence type="ECO:0000313" key="1">
    <source>
        <dbReference type="EMBL" id="RNA09478.1"/>
    </source>
</evidence>
<proteinExistence type="predicted"/>
<dbReference type="AlphaFoldDB" id="A0A3M7QEU0"/>
<keyword evidence="2" id="KW-1185">Reference proteome</keyword>
<reference evidence="1 2" key="1">
    <citation type="journal article" date="2018" name="Sci. Rep.">
        <title>Genomic signatures of local adaptation to the degree of environmental predictability in rotifers.</title>
        <authorList>
            <person name="Franch-Gras L."/>
            <person name="Hahn C."/>
            <person name="Garcia-Roger E.M."/>
            <person name="Carmona M.J."/>
            <person name="Serra M."/>
            <person name="Gomez A."/>
        </authorList>
    </citation>
    <scope>NUCLEOTIDE SEQUENCE [LARGE SCALE GENOMIC DNA]</scope>
    <source>
        <strain evidence="1">HYR1</strain>
    </source>
</reference>
<accession>A0A3M7QEU0</accession>
<dbReference type="EMBL" id="REGN01006459">
    <property type="protein sequence ID" value="RNA09478.1"/>
    <property type="molecule type" value="Genomic_DNA"/>
</dbReference>
<protein>
    <submittedName>
        <fullName evidence="1">Uncharacterized protein</fullName>
    </submittedName>
</protein>
<gene>
    <name evidence="1" type="ORF">BpHYR1_027468</name>
</gene>